<keyword evidence="4" id="KW-0396">Initiation factor</keyword>
<evidence type="ECO:0000256" key="1">
    <source>
        <dbReference type="ARBA" id="ARBA00004514"/>
    </source>
</evidence>
<comment type="similarity">
    <text evidence="2">Belongs to the eIF-2B gamma/epsilon subunits family.</text>
</comment>
<dbReference type="GO" id="GO:0005829">
    <property type="term" value="C:cytosol"/>
    <property type="evidence" value="ECO:0007669"/>
    <property type="project" value="UniProtKB-SubCell"/>
</dbReference>
<dbReference type="InterPro" id="IPR029044">
    <property type="entry name" value="Nucleotide-diphossugar_trans"/>
</dbReference>
<dbReference type="InterPro" id="IPR005835">
    <property type="entry name" value="NTP_transferase_dom"/>
</dbReference>
<comment type="function">
    <text evidence="8">Acts as a component of the translation initiation factor 2B (eIF2B) complex, which catalyzes the exchange of GDP for GTP on the eukaryotic initiation factor 2 (eIF2) complex gamma subunit. Its guanine nucleotide exchange factor activity is repressed when bound to eIF2 complex phosphorylated on the alpha subunit, thereby limiting the amount of methionyl-initiator methionine tRNA available to the ribosome and consequently global translation is repressed.</text>
</comment>
<feature type="domain" description="EIF2B subunit epsilon/gamma LbH" evidence="11">
    <location>
        <begin position="320"/>
        <end position="405"/>
    </location>
</feature>
<dbReference type="PANTHER" id="PTHR45989:SF1">
    <property type="entry name" value="TRANSLATION INITIATION FACTOR EIF-2B SUBUNIT GAMMA"/>
    <property type="match status" value="1"/>
</dbReference>
<reference evidence="12" key="1">
    <citation type="journal article" date="2020" name="Ecol. Evol.">
        <title>Genome structure and content of the rice root-knot nematode (Meloidogyne graminicola).</title>
        <authorList>
            <person name="Phan N.T."/>
            <person name="Danchin E.G.J."/>
            <person name="Klopp C."/>
            <person name="Perfus-Barbeoch L."/>
            <person name="Kozlowski D.K."/>
            <person name="Koutsovoulos G.D."/>
            <person name="Lopez-Roques C."/>
            <person name="Bouchez O."/>
            <person name="Zahm M."/>
            <person name="Besnard G."/>
            <person name="Bellafiore S."/>
        </authorList>
    </citation>
    <scope>NUCLEOTIDE SEQUENCE</scope>
    <source>
        <strain evidence="12">VN-18</strain>
    </source>
</reference>
<keyword evidence="13" id="KW-1185">Reference proteome</keyword>
<dbReference type="AlphaFoldDB" id="A0A8T0A4P5"/>
<evidence type="ECO:0000256" key="4">
    <source>
        <dbReference type="ARBA" id="ARBA00022540"/>
    </source>
</evidence>
<dbReference type="OrthoDB" id="540503at2759"/>
<evidence type="ECO:0000256" key="6">
    <source>
        <dbReference type="ARBA" id="ARBA00044196"/>
    </source>
</evidence>
<dbReference type="EMBL" id="JABEBT010000001">
    <property type="protein sequence ID" value="KAF7640348.1"/>
    <property type="molecule type" value="Genomic_DNA"/>
</dbReference>
<evidence type="ECO:0000259" key="11">
    <source>
        <dbReference type="Pfam" id="PF25084"/>
    </source>
</evidence>
<comment type="subunit">
    <text evidence="9">Component of the translation initiation factor 2B (eIF2B) complex which is a heterodecamer of two sets of five different subunits: alpha, beta, gamma, delta and epsilon. Subunits alpha, beta and delta comprise a regulatory subcomplex and subunits epsilon and gamma comprise a catalytic subcomplex. Within the complex, the hexameric regulatory complex resides at the center, with the two heterodimeric catalytic subcomplexes bound on opposite sides.</text>
</comment>
<evidence type="ECO:0000259" key="10">
    <source>
        <dbReference type="Pfam" id="PF00483"/>
    </source>
</evidence>
<dbReference type="Pfam" id="PF25084">
    <property type="entry name" value="LbH_EIF2B"/>
    <property type="match status" value="1"/>
</dbReference>
<sequence length="422" mass="47743">MSINDKYVVFVLSGGKGNRMPSITDHIPKPFLPVTNIPLFWFPLNFLQRNGFKECFLVVQKTKIDVINKIISNGSLPSLDDFKINLISFNDEECSDEFGTADVLRQNLDKLNKKNVLIVSGDLITDLSIEGMLGFHERMDSMLTCFLSDSPLGGAVPGTTERPKKYRDFVMLSAETNQLLYLVDEEDFGENEKFPANLFRSSPNIQSFSKYKDLHLYAIKRDALNLLGTSKSNKYSSLKADFIPDLIYGQFSVSKRRFLGLDEQNKYKCFGYFGNKNECCFLAQCNHLGAYFEANKNIKKYLTKLDNNLDSKFLGKQTNQNQSENWIAENTKFGTKVQIKRSVIGEGCIIGDNVKIDNCVLMSNISINSGSTLKNSIILNNCQIGEQTNLTMCIVSPEQKIPKKAKFNCVTICEEKEMNFCE</sequence>
<keyword evidence="3" id="KW-0963">Cytoplasm</keyword>
<dbReference type="InterPro" id="IPR056764">
    <property type="entry name" value="LbH_EIF2B3/5"/>
</dbReference>
<dbReference type="GO" id="GO:0005851">
    <property type="term" value="C:eukaryotic translation initiation factor 2B complex"/>
    <property type="evidence" value="ECO:0007669"/>
    <property type="project" value="TreeGrafter"/>
</dbReference>
<dbReference type="PANTHER" id="PTHR45989">
    <property type="entry name" value="TRANSLATION INITIATION FACTOR EIF-2B SUBUNIT GAMMA"/>
    <property type="match status" value="1"/>
</dbReference>
<accession>A0A8T0A4P5</accession>
<evidence type="ECO:0000256" key="7">
    <source>
        <dbReference type="ARBA" id="ARBA00044229"/>
    </source>
</evidence>
<evidence type="ECO:0000256" key="8">
    <source>
        <dbReference type="ARBA" id="ARBA00045373"/>
    </source>
</evidence>
<dbReference type="Proteomes" id="UP000605970">
    <property type="component" value="Unassembled WGS sequence"/>
</dbReference>
<comment type="subcellular location">
    <subcellularLocation>
        <location evidence="1">Cytoplasm</location>
        <location evidence="1">Cytosol</location>
    </subcellularLocation>
</comment>
<evidence type="ECO:0000256" key="2">
    <source>
        <dbReference type="ARBA" id="ARBA00007878"/>
    </source>
</evidence>
<organism evidence="12 13">
    <name type="scientific">Meloidogyne graminicola</name>
    <dbReference type="NCBI Taxonomy" id="189291"/>
    <lineage>
        <taxon>Eukaryota</taxon>
        <taxon>Metazoa</taxon>
        <taxon>Ecdysozoa</taxon>
        <taxon>Nematoda</taxon>
        <taxon>Chromadorea</taxon>
        <taxon>Rhabditida</taxon>
        <taxon>Tylenchina</taxon>
        <taxon>Tylenchomorpha</taxon>
        <taxon>Tylenchoidea</taxon>
        <taxon>Meloidogynidae</taxon>
        <taxon>Meloidogyninae</taxon>
        <taxon>Meloidogyne</taxon>
    </lineage>
</organism>
<comment type="caution">
    <text evidence="12">The sequence shown here is derived from an EMBL/GenBank/DDBJ whole genome shotgun (WGS) entry which is preliminary data.</text>
</comment>
<evidence type="ECO:0000256" key="9">
    <source>
        <dbReference type="ARBA" id="ARBA00046432"/>
    </source>
</evidence>
<evidence type="ECO:0000313" key="12">
    <source>
        <dbReference type="EMBL" id="KAF7640348.1"/>
    </source>
</evidence>
<dbReference type="GO" id="GO:0005085">
    <property type="term" value="F:guanyl-nucleotide exchange factor activity"/>
    <property type="evidence" value="ECO:0007669"/>
    <property type="project" value="TreeGrafter"/>
</dbReference>
<evidence type="ECO:0000256" key="3">
    <source>
        <dbReference type="ARBA" id="ARBA00022490"/>
    </source>
</evidence>
<dbReference type="GO" id="GO:0003743">
    <property type="term" value="F:translation initiation factor activity"/>
    <property type="evidence" value="ECO:0007669"/>
    <property type="project" value="UniProtKB-KW"/>
</dbReference>
<feature type="domain" description="Nucleotidyl transferase" evidence="10">
    <location>
        <begin position="11"/>
        <end position="148"/>
    </location>
</feature>
<keyword evidence="5" id="KW-0648">Protein biosynthesis</keyword>
<dbReference type="Gene3D" id="2.160.10.10">
    <property type="entry name" value="Hexapeptide repeat proteins"/>
    <property type="match status" value="1"/>
</dbReference>
<protein>
    <recommendedName>
        <fullName evidence="6">Translation initiation factor eIF2B subunit gamma</fullName>
    </recommendedName>
    <alternativeName>
        <fullName evidence="7">eIF2B GDP-GTP exchange factor subunit gamma</fullName>
    </alternativeName>
</protein>
<dbReference type="SUPFAM" id="SSF53448">
    <property type="entry name" value="Nucleotide-diphospho-sugar transferases"/>
    <property type="match status" value="1"/>
</dbReference>
<dbReference type="Gene3D" id="3.90.550.10">
    <property type="entry name" value="Spore Coat Polysaccharide Biosynthesis Protein SpsA, Chain A"/>
    <property type="match status" value="1"/>
</dbReference>
<dbReference type="InterPro" id="IPR051960">
    <property type="entry name" value="eIF2B_gamma"/>
</dbReference>
<evidence type="ECO:0000256" key="5">
    <source>
        <dbReference type="ARBA" id="ARBA00022917"/>
    </source>
</evidence>
<dbReference type="GO" id="GO:0002183">
    <property type="term" value="P:cytoplasmic translational initiation"/>
    <property type="evidence" value="ECO:0007669"/>
    <property type="project" value="TreeGrafter"/>
</dbReference>
<name>A0A8T0A4P5_9BILA</name>
<gene>
    <name evidence="12" type="ORF">Mgra_00000169</name>
</gene>
<evidence type="ECO:0000313" key="13">
    <source>
        <dbReference type="Proteomes" id="UP000605970"/>
    </source>
</evidence>
<dbReference type="Pfam" id="PF00483">
    <property type="entry name" value="NTP_transferase"/>
    <property type="match status" value="1"/>
</dbReference>
<proteinExistence type="inferred from homology"/>